<evidence type="ECO:0000313" key="6">
    <source>
        <dbReference type="Proteomes" id="UP001465755"/>
    </source>
</evidence>
<dbReference type="PRINTS" id="PR01415">
    <property type="entry name" value="ANKYRIN"/>
</dbReference>
<sequence length="1645" mass="169261">MEALSTSTPNLSQFTAPRHAHVTEPSETFVSGPEPFHEANIDRWSNRQPGMTSTAAKEAASSPVQQDSRGTRSLEAYPPAAASWPGMLVPTSGHCTLSYSQEQSRQPSKGGGSAISPRRSHKKRAAPALVADQDVPSARPTQQSAPHPSTEGEVTSSSSNDGSSTTPAGRQADAVEHLLRAGCDGRKWLPLDYRAFQYSAALQRAAAKIYASRSSADNKQPAPSHSAAPPPTHDAPAAASSSKPHITSQPFIAAGLAPMSWPGPLPTPDGLLCGALGLSLPPAEVDETFWHWGEDRDRAAGAQAWLAPLSFKHASPLHLAAFYGHVGVVEVLLASGACDPHALNAQGCTALHMAAHQGHADAAARLCRGDACEVDAADGMGRTALHHAAALGHEAVVMELWAGHCSVHAADIDGWTALHHACQAGHTEVAAQLVIAGAPVQTADAHGRTPAHLAARRGAHEVVDKLLMAGYEVDALGGDCGTGLPLDSPQAVERAASGMGGCAVLHLAARHGHLLLLEKLLTAGADPRLRDCRGYTPLHCAAEGGHLALFERLLQATDDVTVVDNTGASVLHAAAAGGCWEMVDLLLQQGCDINATTREGCTVLHYAAFGRTKGVVEQLISRGCKLDVGDSQGNTPWHAAAESGNLEAMALFMEVGCQPDARNNAGWTALHFAARSGSVPIVELLAEAGADVGAATQMGDTPLQLAARAGHERTVVRLLKPPTPKGGGDLKPGDACVHAADRMGWSALHCAAQAGSLSVTNLLLQAGAKLNLQTLDGLTPLHLAAMGRWTPLVARLLEAGADATLVDCEGCAPLHRAVRLADVDLFNSLFRACPACARRQDNKGWTVLHYAVEGGNPAIVAALLAAKAAAAEPDASAEGKDSETAASAVEAGSSAESSFTPLHLAAQKGHASLIATLMQAGYHATDLAGDGRTPLHYAALGSGAGVALPAAGASQMVTLVGLPGAGVGPRSHAQAARLLLTAGAPPHALDSNGCSALHYAAGTGEADLCNQLLAQGVSVGVTDKSGWTPLLWAASGGHSAVVNRLLEAGAKVHVTDRIGRSVLHLAAEHGHSHAVSILVKGMADRQLDLHAQDGAGRTAVQVAAGAGHVDVVTLVLDSGQTQGNKGLTALHLAVQQGRDSLVSDLLKLPSIAPNARDADGLSALHWAASKDAGSEHNVAQLIAAGCGVDVTTNDGWTALHEACANGHTGVVQQLLEASASINIKTANGSTALHNAATNGHDEIVRLLLARDCAVNARALSGATALYGAASGGNLAVVRRLLEADAEVDAATTAGSTACAAAATSGHTPVVRALIMAGCDVDLQAQNGCTALHNAAGGGHATCVAELQAAGCDVDIQNSHGNTALHVAASKGHLEVVELLLAAGADVHIKNSKAWAAVHSAAAAGHFEPVLRLIQHGSVWRGRSDVDVIKLLMRKTSLKHSYVEGRLRLAEKERARRQAKVAGPGINLITAPSGPSSQELEQLEAQANANMAALLLEEASTKEASEKRREKKKEKKKKKGRKPGSEEATAEQSADEDEPSSQQEADSSQPEAEDTRTREAQPAIDAETLSLPESSSAPAKVPRAPPAAAEASSQQSKDAGLPSSGAAKVSQGKSPPCSRGQGTSSAWRIAGDWRQLNCCLSITQGG</sequence>
<feature type="repeat" description="ANK" evidence="3">
    <location>
        <begin position="1227"/>
        <end position="1259"/>
    </location>
</feature>
<dbReference type="PANTHER" id="PTHR24198:SF165">
    <property type="entry name" value="ANKYRIN REPEAT-CONTAINING PROTEIN-RELATED"/>
    <property type="match status" value="1"/>
</dbReference>
<evidence type="ECO:0000256" key="1">
    <source>
        <dbReference type="ARBA" id="ARBA00022737"/>
    </source>
</evidence>
<feature type="compositionally biased region" description="Low complexity" evidence="4">
    <location>
        <begin position="155"/>
        <end position="166"/>
    </location>
</feature>
<feature type="repeat" description="ANK" evidence="3">
    <location>
        <begin position="843"/>
        <end position="875"/>
    </location>
</feature>
<dbReference type="PANTHER" id="PTHR24198">
    <property type="entry name" value="ANKYRIN REPEAT AND PROTEIN KINASE DOMAIN-CONTAINING PROTEIN"/>
    <property type="match status" value="1"/>
</dbReference>
<protein>
    <submittedName>
        <fullName evidence="5">Uncharacterized protein</fullName>
    </submittedName>
</protein>
<feature type="region of interest" description="Disordered" evidence="4">
    <location>
        <begin position="98"/>
        <end position="170"/>
    </location>
</feature>
<feature type="compositionally biased region" description="Low complexity" evidence="4">
    <location>
        <begin position="1573"/>
        <end position="1592"/>
    </location>
</feature>
<organism evidence="5 6">
    <name type="scientific">Symbiochloris irregularis</name>
    <dbReference type="NCBI Taxonomy" id="706552"/>
    <lineage>
        <taxon>Eukaryota</taxon>
        <taxon>Viridiplantae</taxon>
        <taxon>Chlorophyta</taxon>
        <taxon>core chlorophytes</taxon>
        <taxon>Trebouxiophyceae</taxon>
        <taxon>Trebouxiales</taxon>
        <taxon>Trebouxiaceae</taxon>
        <taxon>Symbiochloris</taxon>
    </lineage>
</organism>
<feature type="repeat" description="ANK" evidence="3">
    <location>
        <begin position="1095"/>
        <end position="1119"/>
    </location>
</feature>
<feature type="compositionally biased region" description="Polar residues" evidence="4">
    <location>
        <begin position="1"/>
        <end position="15"/>
    </location>
</feature>
<dbReference type="Pfam" id="PF00023">
    <property type="entry name" value="Ank"/>
    <property type="match status" value="2"/>
</dbReference>
<name>A0AAW1NQM4_9CHLO</name>
<feature type="compositionally biased region" description="Polar residues" evidence="4">
    <location>
        <begin position="98"/>
        <end position="107"/>
    </location>
</feature>
<feature type="repeat" description="ANK" evidence="3">
    <location>
        <begin position="566"/>
        <end position="598"/>
    </location>
</feature>
<dbReference type="Pfam" id="PF12796">
    <property type="entry name" value="Ank_2"/>
    <property type="match status" value="10"/>
</dbReference>
<feature type="compositionally biased region" description="Polar residues" evidence="4">
    <location>
        <begin position="46"/>
        <end position="55"/>
    </location>
</feature>
<evidence type="ECO:0000256" key="3">
    <source>
        <dbReference type="PROSITE-ProRule" id="PRU00023"/>
    </source>
</evidence>
<feature type="repeat" description="ANK" evidence="3">
    <location>
        <begin position="312"/>
        <end position="337"/>
    </location>
</feature>
<dbReference type="PROSITE" id="PS50088">
    <property type="entry name" value="ANK_REPEAT"/>
    <property type="match status" value="25"/>
</dbReference>
<feature type="repeat" description="ANK" evidence="3">
    <location>
        <begin position="533"/>
        <end position="565"/>
    </location>
</feature>
<feature type="region of interest" description="Disordered" evidence="4">
    <location>
        <begin position="1"/>
        <end position="85"/>
    </location>
</feature>
<feature type="region of interest" description="Disordered" evidence="4">
    <location>
        <begin position="1457"/>
        <end position="1479"/>
    </location>
</feature>
<evidence type="ECO:0000256" key="4">
    <source>
        <dbReference type="SAM" id="MobiDB-lite"/>
    </source>
</evidence>
<feature type="repeat" description="ANK" evidence="3">
    <location>
        <begin position="413"/>
        <end position="445"/>
    </location>
</feature>
<feature type="repeat" description="ANK" evidence="3">
    <location>
        <begin position="776"/>
        <end position="808"/>
    </location>
</feature>
<feature type="repeat" description="ANK" evidence="3">
    <location>
        <begin position="1125"/>
        <end position="1147"/>
    </location>
</feature>
<dbReference type="SUPFAM" id="SSF48403">
    <property type="entry name" value="Ankyrin repeat"/>
    <property type="match status" value="4"/>
</dbReference>
<keyword evidence="1" id="KW-0677">Repeat</keyword>
<feature type="repeat" description="ANK" evidence="3">
    <location>
        <begin position="599"/>
        <end position="631"/>
    </location>
</feature>
<feature type="repeat" description="ANK" evidence="3">
    <location>
        <begin position="500"/>
        <end position="532"/>
    </location>
</feature>
<accession>A0AAW1NQM4</accession>
<feature type="repeat" description="ANK" evidence="3">
    <location>
        <begin position="698"/>
        <end position="719"/>
    </location>
</feature>
<feature type="repeat" description="ANK" evidence="3">
    <location>
        <begin position="1359"/>
        <end position="1391"/>
    </location>
</feature>
<feature type="repeat" description="ANK" evidence="3">
    <location>
        <begin position="743"/>
        <end position="775"/>
    </location>
</feature>
<feature type="repeat" description="ANK" evidence="3">
    <location>
        <begin position="1326"/>
        <end position="1358"/>
    </location>
</feature>
<dbReference type="InterPro" id="IPR036770">
    <property type="entry name" value="Ankyrin_rpt-contain_sf"/>
</dbReference>
<feature type="repeat" description="ANK" evidence="3">
    <location>
        <begin position="897"/>
        <end position="921"/>
    </location>
</feature>
<gene>
    <name evidence="5" type="ORF">WJX73_009765</name>
</gene>
<feature type="region of interest" description="Disordered" evidence="4">
    <location>
        <begin position="213"/>
        <end position="244"/>
    </location>
</feature>
<proteinExistence type="predicted"/>
<feature type="compositionally biased region" description="Basic and acidic residues" evidence="4">
    <location>
        <begin position="1498"/>
        <end position="1507"/>
    </location>
</feature>
<dbReference type="PROSITE" id="PS50297">
    <property type="entry name" value="ANK_REP_REGION"/>
    <property type="match status" value="23"/>
</dbReference>
<dbReference type="Gene3D" id="1.25.40.20">
    <property type="entry name" value="Ankyrin repeat-containing domain"/>
    <property type="match status" value="9"/>
</dbReference>
<feature type="repeat" description="ANK" evidence="3">
    <location>
        <begin position="1058"/>
        <end position="1084"/>
    </location>
</feature>
<feature type="repeat" description="ANK" evidence="3">
    <location>
        <begin position="1260"/>
        <end position="1292"/>
    </location>
</feature>
<dbReference type="EMBL" id="JALJOQ010000240">
    <property type="protein sequence ID" value="KAK9787854.1"/>
    <property type="molecule type" value="Genomic_DNA"/>
</dbReference>
<feature type="compositionally biased region" description="Polar residues" evidence="4">
    <location>
        <begin position="1539"/>
        <end position="1549"/>
    </location>
</feature>
<keyword evidence="6" id="KW-1185">Reference proteome</keyword>
<keyword evidence="2 3" id="KW-0040">ANK repeat</keyword>
<feature type="compositionally biased region" description="Basic residues" evidence="4">
    <location>
        <begin position="1508"/>
        <end position="1521"/>
    </location>
</feature>
<feature type="repeat" description="ANK" evidence="3">
    <location>
        <begin position="992"/>
        <end position="1024"/>
    </location>
</feature>
<evidence type="ECO:0000256" key="2">
    <source>
        <dbReference type="ARBA" id="ARBA00023043"/>
    </source>
</evidence>
<comment type="caution">
    <text evidence="5">The sequence shown here is derived from an EMBL/GenBank/DDBJ whole genome shotgun (WGS) entry which is preliminary data.</text>
</comment>
<dbReference type="Proteomes" id="UP001465755">
    <property type="component" value="Unassembled WGS sequence"/>
</dbReference>
<feature type="repeat" description="ANK" evidence="3">
    <location>
        <begin position="1025"/>
        <end position="1057"/>
    </location>
</feature>
<reference evidence="5 6" key="1">
    <citation type="journal article" date="2024" name="Nat. Commun.">
        <title>Phylogenomics reveals the evolutionary origins of lichenization in chlorophyte algae.</title>
        <authorList>
            <person name="Puginier C."/>
            <person name="Libourel C."/>
            <person name="Otte J."/>
            <person name="Skaloud P."/>
            <person name="Haon M."/>
            <person name="Grisel S."/>
            <person name="Petersen M."/>
            <person name="Berrin J.G."/>
            <person name="Delaux P.M."/>
            <person name="Dal Grande F."/>
            <person name="Keller J."/>
        </authorList>
    </citation>
    <scope>NUCLEOTIDE SEQUENCE [LARGE SCALE GENOMIC DNA]</scope>
    <source>
        <strain evidence="5 6">SAG 2036</strain>
    </source>
</reference>
<feature type="repeat" description="ANK" evidence="3">
    <location>
        <begin position="1194"/>
        <end position="1226"/>
    </location>
</feature>
<feature type="compositionally biased region" description="Basic and acidic residues" evidence="4">
    <location>
        <begin position="35"/>
        <end position="45"/>
    </location>
</feature>
<feature type="region of interest" description="Disordered" evidence="4">
    <location>
        <begin position="1497"/>
        <end position="1627"/>
    </location>
</feature>
<feature type="repeat" description="ANK" evidence="3">
    <location>
        <begin position="665"/>
        <end position="697"/>
    </location>
</feature>
<feature type="repeat" description="ANK" evidence="3">
    <location>
        <begin position="446"/>
        <end position="478"/>
    </location>
</feature>
<evidence type="ECO:0000313" key="5">
    <source>
        <dbReference type="EMBL" id="KAK9787854.1"/>
    </source>
</evidence>
<dbReference type="SMART" id="SM00248">
    <property type="entry name" value="ANK"/>
    <property type="match status" value="31"/>
</dbReference>
<feature type="repeat" description="ANK" evidence="3">
    <location>
        <begin position="632"/>
        <end position="664"/>
    </location>
</feature>
<dbReference type="InterPro" id="IPR002110">
    <property type="entry name" value="Ankyrin_rpt"/>
</dbReference>
<feature type="repeat" description="ANK" evidence="3">
    <location>
        <begin position="1293"/>
        <end position="1325"/>
    </location>
</feature>